<evidence type="ECO:0000259" key="1">
    <source>
        <dbReference type="Pfam" id="PF02796"/>
    </source>
</evidence>
<evidence type="ECO:0000313" key="3">
    <source>
        <dbReference type="EMBL" id="AFZ07749.1"/>
    </source>
</evidence>
<evidence type="ECO:0000313" key="4">
    <source>
        <dbReference type="Proteomes" id="UP000010478"/>
    </source>
</evidence>
<protein>
    <recommendedName>
        <fullName evidence="5">HNH nuclease domain-containing protein</fullName>
    </recommendedName>
</protein>
<dbReference type="Pfam" id="PF02796">
    <property type="entry name" value="HTH_7"/>
    <property type="match status" value="1"/>
</dbReference>
<dbReference type="RefSeq" id="WP_015177014.1">
    <property type="nucleotide sequence ID" value="NC_019729.1"/>
</dbReference>
<dbReference type="Gene3D" id="3.90.75.20">
    <property type="match status" value="2"/>
</dbReference>
<gene>
    <name evidence="3" type="ORF">Osc7112_3371</name>
</gene>
<organism evidence="3 4">
    <name type="scientific">Phormidium nigroviride PCC 7112</name>
    <dbReference type="NCBI Taxonomy" id="179408"/>
    <lineage>
        <taxon>Bacteria</taxon>
        <taxon>Bacillati</taxon>
        <taxon>Cyanobacteriota</taxon>
        <taxon>Cyanophyceae</taxon>
        <taxon>Oscillatoriophycideae</taxon>
        <taxon>Oscillatoriales</taxon>
        <taxon>Oscillatoriaceae</taxon>
        <taxon>Phormidium</taxon>
    </lineage>
</organism>
<dbReference type="KEGG" id="oni:Osc7112_3371"/>
<dbReference type="HOGENOM" id="CLU_1022479_0_0_3"/>
<dbReference type="eggNOG" id="COG2197">
    <property type="taxonomic scope" value="Bacteria"/>
</dbReference>
<dbReference type="Pfam" id="PF13392">
    <property type="entry name" value="HNH_3"/>
    <property type="match status" value="1"/>
</dbReference>
<feature type="domain" description="Resolvase HTH" evidence="1">
    <location>
        <begin position="225"/>
        <end position="259"/>
    </location>
</feature>
<dbReference type="InterPro" id="IPR003615">
    <property type="entry name" value="HNH_nuc"/>
</dbReference>
<accession>K9VJQ4</accession>
<sequence length="272" mass="30813">MDDNIVEVIPGIFGEVQPTGCIISTLTKSSSGYANKRLRINGEWKTFTVHRLVLENILGRPIRSEYFACHTCDVRNCINPNHLWEGSRLENSQDRFKKGRIKDVGITSAPQPQKQVRGLEVIPGIRAEIQQNGCMICTLAKRSDGYAIKGTKINGQTKSFYAHRLVLEHKLGRPVKPGYFACHSCDDRGCVNPDHLWEGTPADNSRDAIEKNRFPFVPGKICPNRKLKPEQVREIRYLLSEGISKRKIARTFAISRSQIILLARGEIYRELL</sequence>
<dbReference type="InterPro" id="IPR006120">
    <property type="entry name" value="Resolvase_HTH_dom"/>
</dbReference>
<reference evidence="3 4" key="1">
    <citation type="submission" date="2012-05" db="EMBL/GenBank/DDBJ databases">
        <title>Finished chromosome of genome of Oscillatoria sp. PCC 7112.</title>
        <authorList>
            <consortium name="US DOE Joint Genome Institute"/>
            <person name="Gugger M."/>
            <person name="Coursin T."/>
            <person name="Rippka R."/>
            <person name="Tandeau De Marsac N."/>
            <person name="Huntemann M."/>
            <person name="Wei C.-L."/>
            <person name="Han J."/>
            <person name="Detter J.C."/>
            <person name="Han C."/>
            <person name="Tapia R."/>
            <person name="Davenport K."/>
            <person name="Daligault H."/>
            <person name="Erkkila T."/>
            <person name="Gu W."/>
            <person name="Munk A.C.C."/>
            <person name="Teshima H."/>
            <person name="Xu Y."/>
            <person name="Chain P."/>
            <person name="Chen A."/>
            <person name="Krypides N."/>
            <person name="Mavromatis K."/>
            <person name="Markowitz V."/>
            <person name="Szeto E."/>
            <person name="Ivanova N."/>
            <person name="Mikhailova N."/>
            <person name="Ovchinnikova G."/>
            <person name="Pagani I."/>
            <person name="Pati A."/>
            <person name="Goodwin L."/>
            <person name="Peters L."/>
            <person name="Pitluck S."/>
            <person name="Woyke T."/>
            <person name="Kerfeld C."/>
        </authorList>
    </citation>
    <scope>NUCLEOTIDE SEQUENCE [LARGE SCALE GENOMIC DNA]</scope>
    <source>
        <strain evidence="3 4">PCC 7112</strain>
    </source>
</reference>
<dbReference type="STRING" id="179408.Osc7112_3371"/>
<proteinExistence type="predicted"/>
<dbReference type="CDD" id="cd00569">
    <property type="entry name" value="HTH_Hin_like"/>
    <property type="match status" value="1"/>
</dbReference>
<feature type="domain" description="HNH nuclease" evidence="2">
    <location>
        <begin position="161"/>
        <end position="206"/>
    </location>
</feature>
<dbReference type="EMBL" id="CP003614">
    <property type="protein sequence ID" value="AFZ07749.1"/>
    <property type="molecule type" value="Genomic_DNA"/>
</dbReference>
<dbReference type="SUPFAM" id="SSF54060">
    <property type="entry name" value="His-Me finger endonucleases"/>
    <property type="match status" value="2"/>
</dbReference>
<dbReference type="InterPro" id="IPR044925">
    <property type="entry name" value="His-Me_finger_sf"/>
</dbReference>
<dbReference type="GO" id="GO:0003677">
    <property type="term" value="F:DNA binding"/>
    <property type="evidence" value="ECO:0007669"/>
    <property type="project" value="InterPro"/>
</dbReference>
<keyword evidence="4" id="KW-1185">Reference proteome</keyword>
<dbReference type="AlphaFoldDB" id="K9VJQ4"/>
<dbReference type="Proteomes" id="UP000010478">
    <property type="component" value="Chromosome"/>
</dbReference>
<dbReference type="GO" id="GO:0000150">
    <property type="term" value="F:DNA strand exchange activity"/>
    <property type="evidence" value="ECO:0007669"/>
    <property type="project" value="InterPro"/>
</dbReference>
<name>K9VJQ4_9CYAN</name>
<dbReference type="Gene3D" id="1.10.10.60">
    <property type="entry name" value="Homeodomain-like"/>
    <property type="match status" value="1"/>
</dbReference>
<evidence type="ECO:0000259" key="2">
    <source>
        <dbReference type="Pfam" id="PF13392"/>
    </source>
</evidence>
<evidence type="ECO:0008006" key="5">
    <source>
        <dbReference type="Google" id="ProtNLM"/>
    </source>
</evidence>